<reference evidence="1" key="1">
    <citation type="submission" date="2021-06" db="EMBL/GenBank/DDBJ databases">
        <authorList>
            <person name="Kallberg Y."/>
            <person name="Tangrot J."/>
            <person name="Rosling A."/>
        </authorList>
    </citation>
    <scope>NUCLEOTIDE SEQUENCE</scope>
    <source>
        <strain evidence="1">CL356</strain>
    </source>
</reference>
<proteinExistence type="predicted"/>
<keyword evidence="2" id="KW-1185">Reference proteome</keyword>
<protein>
    <submittedName>
        <fullName evidence="1">10506_t:CDS:1</fullName>
    </submittedName>
</protein>
<dbReference type="EMBL" id="CAJVPT010040007">
    <property type="protein sequence ID" value="CAG8724306.1"/>
    <property type="molecule type" value="Genomic_DNA"/>
</dbReference>
<organism evidence="1 2">
    <name type="scientific">Acaulospora colombiana</name>
    <dbReference type="NCBI Taxonomy" id="27376"/>
    <lineage>
        <taxon>Eukaryota</taxon>
        <taxon>Fungi</taxon>
        <taxon>Fungi incertae sedis</taxon>
        <taxon>Mucoromycota</taxon>
        <taxon>Glomeromycotina</taxon>
        <taxon>Glomeromycetes</taxon>
        <taxon>Diversisporales</taxon>
        <taxon>Acaulosporaceae</taxon>
        <taxon>Acaulospora</taxon>
    </lineage>
</organism>
<gene>
    <name evidence="1" type="ORF">ACOLOM_LOCUS11284</name>
</gene>
<sequence length="93" mass="10444">NVSRCRSALSRSTPQTPSTGGRLILLHILKPPPFSLLDKEVKVASLGRERTRRAKCGDGKWKLLAVKHVGQVEFGYRVAPDTPLKNKYISHFY</sequence>
<evidence type="ECO:0000313" key="2">
    <source>
        <dbReference type="Proteomes" id="UP000789525"/>
    </source>
</evidence>
<dbReference type="Proteomes" id="UP000789525">
    <property type="component" value="Unassembled WGS sequence"/>
</dbReference>
<evidence type="ECO:0000313" key="1">
    <source>
        <dbReference type="EMBL" id="CAG8724306.1"/>
    </source>
</evidence>
<accession>A0ACA9PZJ2</accession>
<feature type="non-terminal residue" evidence="1">
    <location>
        <position position="1"/>
    </location>
</feature>
<name>A0ACA9PZJ2_9GLOM</name>
<comment type="caution">
    <text evidence="1">The sequence shown here is derived from an EMBL/GenBank/DDBJ whole genome shotgun (WGS) entry which is preliminary data.</text>
</comment>